<name>A0A813B998_9DINO</name>
<feature type="non-terminal residue" evidence="2">
    <location>
        <position position="1"/>
    </location>
</feature>
<reference evidence="2" key="1">
    <citation type="submission" date="2021-02" db="EMBL/GenBank/DDBJ databases">
        <authorList>
            <person name="Dougan E. K."/>
            <person name="Rhodes N."/>
            <person name="Thang M."/>
            <person name="Chan C."/>
        </authorList>
    </citation>
    <scope>NUCLEOTIDE SEQUENCE</scope>
</reference>
<feature type="compositionally biased region" description="Polar residues" evidence="1">
    <location>
        <begin position="1"/>
        <end position="11"/>
    </location>
</feature>
<dbReference type="Proteomes" id="UP000601435">
    <property type="component" value="Unassembled WGS sequence"/>
</dbReference>
<dbReference type="OrthoDB" id="410718at2759"/>
<dbReference type="EMBL" id="CAJNJA010068962">
    <property type="protein sequence ID" value="CAE7896541.1"/>
    <property type="molecule type" value="Genomic_DNA"/>
</dbReference>
<accession>A0A813B998</accession>
<feature type="non-terminal residue" evidence="2">
    <location>
        <position position="295"/>
    </location>
</feature>
<dbReference type="AlphaFoldDB" id="A0A813B998"/>
<evidence type="ECO:0000256" key="1">
    <source>
        <dbReference type="SAM" id="MobiDB-lite"/>
    </source>
</evidence>
<keyword evidence="3" id="KW-1185">Reference proteome</keyword>
<evidence type="ECO:0000313" key="2">
    <source>
        <dbReference type="EMBL" id="CAE7896541.1"/>
    </source>
</evidence>
<protein>
    <submittedName>
        <fullName evidence="2">Uncharacterized protein</fullName>
    </submittedName>
</protein>
<gene>
    <name evidence="2" type="ORF">SNEC2469_LOCUS30026</name>
</gene>
<proteinExistence type="predicted"/>
<sequence length="295" mass="32001">MERTEVWSQPQEDGGGDEAGELILNQYGVPGAWSQPGEDRSRNKAGGLILNQYEVSDRGRDKVRGLNLEKTKVRGVNLKKTEPGTRPECLPSTNIGSRVRGVNLKKTEVRGLNLEKTEVWSHPEEDGGAWSQPGEDGYGDKAGGLILNQYGVPGAWCGLIPKKTEVRGLNLEKTEAGTRPEGLSTTNMGSQVRGLNLEKTEDGYGDKAGGLILKQYGVPGSQVRGLNLEKTEVGTRCGFNVKKRRCLEETAAGTRPEGLSSTNMGSQVRGLNLEKTEDAIVWVEHTTPRMTASLL</sequence>
<comment type="caution">
    <text evidence="2">The sequence shown here is derived from an EMBL/GenBank/DDBJ whole genome shotgun (WGS) entry which is preliminary data.</text>
</comment>
<organism evidence="2 3">
    <name type="scientific">Symbiodinium necroappetens</name>
    <dbReference type="NCBI Taxonomy" id="1628268"/>
    <lineage>
        <taxon>Eukaryota</taxon>
        <taxon>Sar</taxon>
        <taxon>Alveolata</taxon>
        <taxon>Dinophyceae</taxon>
        <taxon>Suessiales</taxon>
        <taxon>Symbiodiniaceae</taxon>
        <taxon>Symbiodinium</taxon>
    </lineage>
</organism>
<feature type="region of interest" description="Disordered" evidence="1">
    <location>
        <begin position="1"/>
        <end position="22"/>
    </location>
</feature>
<evidence type="ECO:0000313" key="3">
    <source>
        <dbReference type="Proteomes" id="UP000601435"/>
    </source>
</evidence>